<accession>A0ABR3H5U3</accession>
<dbReference type="EMBL" id="JBEUOH010000026">
    <property type="protein sequence ID" value="KAL0860184.1"/>
    <property type="molecule type" value="Genomic_DNA"/>
</dbReference>
<dbReference type="PROSITE" id="PS50994">
    <property type="entry name" value="INTEGRASE"/>
    <property type="match status" value="1"/>
</dbReference>
<dbReference type="InterPro" id="IPR008042">
    <property type="entry name" value="Retrotrans_Pao"/>
</dbReference>
<name>A0ABR3H5U3_LOXSC</name>
<keyword evidence="3" id="KW-1185">Reference proteome</keyword>
<dbReference type="InterPro" id="IPR012337">
    <property type="entry name" value="RNaseH-like_sf"/>
</dbReference>
<evidence type="ECO:0000313" key="2">
    <source>
        <dbReference type="EMBL" id="KAL0860184.1"/>
    </source>
</evidence>
<gene>
    <name evidence="2" type="ORF">ABMA27_010491</name>
</gene>
<organism evidence="2 3">
    <name type="scientific">Loxostege sticticalis</name>
    <name type="common">Beet webworm moth</name>
    <dbReference type="NCBI Taxonomy" id="481309"/>
    <lineage>
        <taxon>Eukaryota</taxon>
        <taxon>Metazoa</taxon>
        <taxon>Ecdysozoa</taxon>
        <taxon>Arthropoda</taxon>
        <taxon>Hexapoda</taxon>
        <taxon>Insecta</taxon>
        <taxon>Pterygota</taxon>
        <taxon>Neoptera</taxon>
        <taxon>Endopterygota</taxon>
        <taxon>Lepidoptera</taxon>
        <taxon>Glossata</taxon>
        <taxon>Ditrysia</taxon>
        <taxon>Pyraloidea</taxon>
        <taxon>Crambidae</taxon>
        <taxon>Pyraustinae</taxon>
        <taxon>Loxostege</taxon>
    </lineage>
</organism>
<dbReference type="PANTHER" id="PTHR47331">
    <property type="entry name" value="PHD-TYPE DOMAIN-CONTAINING PROTEIN"/>
    <property type="match status" value="1"/>
</dbReference>
<evidence type="ECO:0000313" key="3">
    <source>
        <dbReference type="Proteomes" id="UP001549920"/>
    </source>
</evidence>
<dbReference type="Pfam" id="PF00665">
    <property type="entry name" value="rve"/>
    <property type="match status" value="1"/>
</dbReference>
<dbReference type="InterPro" id="IPR040676">
    <property type="entry name" value="DUF5641"/>
</dbReference>
<evidence type="ECO:0000259" key="1">
    <source>
        <dbReference type="PROSITE" id="PS50994"/>
    </source>
</evidence>
<reference evidence="2 3" key="1">
    <citation type="submission" date="2024-06" db="EMBL/GenBank/DDBJ databases">
        <title>A chromosome-level genome assembly of beet webworm, Loxostege sticticalis.</title>
        <authorList>
            <person name="Zhang Y."/>
        </authorList>
    </citation>
    <scope>NUCLEOTIDE SEQUENCE [LARGE SCALE GENOMIC DNA]</scope>
    <source>
        <strain evidence="2">AQ026</strain>
        <tissue evidence="2">Whole body</tissue>
    </source>
</reference>
<dbReference type="InterPro" id="IPR036397">
    <property type="entry name" value="RNaseH_sf"/>
</dbReference>
<protein>
    <recommendedName>
        <fullName evidence="1">Integrase catalytic domain-containing protein</fullName>
    </recommendedName>
</protein>
<dbReference type="Gene3D" id="3.30.420.10">
    <property type="entry name" value="Ribonuclease H-like superfamily/Ribonuclease H"/>
    <property type="match status" value="1"/>
</dbReference>
<proteinExistence type="predicted"/>
<dbReference type="Pfam" id="PF05380">
    <property type="entry name" value="Peptidase_A17"/>
    <property type="match status" value="1"/>
</dbReference>
<dbReference type="InterPro" id="IPR001584">
    <property type="entry name" value="Integrase_cat-core"/>
</dbReference>
<comment type="caution">
    <text evidence="2">The sequence shown here is derived from an EMBL/GenBank/DDBJ whole genome shotgun (WGS) entry which is preliminary data.</text>
</comment>
<dbReference type="Pfam" id="PF18701">
    <property type="entry name" value="DUF5641"/>
    <property type="match status" value="1"/>
</dbReference>
<dbReference type="Proteomes" id="UP001549920">
    <property type="component" value="Unassembled WGS sequence"/>
</dbReference>
<dbReference type="PANTHER" id="PTHR47331:SF1">
    <property type="entry name" value="GAG-LIKE PROTEIN"/>
    <property type="match status" value="1"/>
</dbReference>
<sequence length="692" mass="77736">MSSSVDLRIPRWHLGNDGVVERELHLFCDASEHAYVAVAYWRFLFPDGNVRLSFICSKSRVAPLTPVSISRLELQAATIAARLASSVCEAHRYKPVRRVFWTDSKNVLGWLRNDARSFLPFVAHRLADILELTNLCEWRWVPTVLNVADDATRPDCGVLLPSSRWIEGPEFLKLQTEEWPAEPGNNNLINTDELKPKNNPIFIKPLCADPSRFSRWLRLLRSTARAHYYIRCLKGRASVCVSTSHTPAASYVTNLQPLSAEDIHIAQVHIFLQSQEDSFREDKLHKLDVILGSDGLLRLSGRVGAITGLLDMTNTPTVLDGSHRAIRLMIEHEHCRLAHGNNETVVNELRQKHWILKLKSSVRSVAYACQICRIRKATPLNPPVGNLPTARLTHHHRPFSCVGLDYFGPVLVTVGRRNEKRYVALFTCLTTRAIHLEIVHDLSTDAAVMALRRFTSRRGIPQEIWSDNGTAFVGTKKFLRELYGPEVSDFAANHGIEWRFIPPSAPSMGGAWERLVRSVKSALKVVLKERAPREPVFFTLLAEAEAIVNSRPLTHVSADPADSEALTPFHFLIGSASTGNHFAKADPNDLFGRTAWRKTLRLADLFWQRWVKEYLPLLIPRRSGGSGSHELTPLAVGDLVLIVDGNLPRGSWPRGRIVSLFPGRDNIVRVAEVSTAGGVFRRPCKKLVRLPV</sequence>
<dbReference type="SUPFAM" id="SSF53098">
    <property type="entry name" value="Ribonuclease H-like"/>
    <property type="match status" value="1"/>
</dbReference>
<feature type="domain" description="Integrase catalytic" evidence="1">
    <location>
        <begin position="394"/>
        <end position="576"/>
    </location>
</feature>